<organism evidence="14 15">
    <name type="scientific">SAR86 cluster bacterium</name>
    <dbReference type="NCBI Taxonomy" id="2030880"/>
    <lineage>
        <taxon>Bacteria</taxon>
        <taxon>Pseudomonadati</taxon>
        <taxon>Pseudomonadota</taxon>
        <taxon>Gammaproteobacteria</taxon>
        <taxon>SAR86 cluster</taxon>
    </lineage>
</organism>
<evidence type="ECO:0000256" key="12">
    <source>
        <dbReference type="ARBA" id="ARBA00076160"/>
    </source>
</evidence>
<comment type="subunit">
    <text evidence="3 13">Monomer.</text>
</comment>
<evidence type="ECO:0000256" key="8">
    <source>
        <dbReference type="ARBA" id="ARBA00052751"/>
    </source>
</evidence>
<dbReference type="Pfam" id="PF02547">
    <property type="entry name" value="Queuosine_synth"/>
    <property type="match status" value="1"/>
</dbReference>
<protein>
    <recommendedName>
        <fullName evidence="11 13">S-adenosylmethionine:tRNA ribosyltransferase-isomerase</fullName>
        <ecNumber evidence="10 13">2.4.99.17</ecNumber>
    </recommendedName>
    <alternativeName>
        <fullName evidence="12 13">Queuosine biosynthesis protein QueA</fullName>
    </alternativeName>
</protein>
<dbReference type="Gene3D" id="3.40.1780.10">
    <property type="entry name" value="QueA-like"/>
    <property type="match status" value="1"/>
</dbReference>
<evidence type="ECO:0000256" key="1">
    <source>
        <dbReference type="ARBA" id="ARBA00004496"/>
    </source>
</evidence>
<dbReference type="AlphaFoldDB" id="A0A838Y6Z2"/>
<dbReference type="InterPro" id="IPR042119">
    <property type="entry name" value="QueA_dom2"/>
</dbReference>
<comment type="catalytic activity">
    <reaction evidence="8 13">
        <text>7-aminomethyl-7-carbaguanosine(34) in tRNA + S-adenosyl-L-methionine = epoxyqueuosine(34) in tRNA + adenine + L-methionine + 2 H(+)</text>
        <dbReference type="Rhea" id="RHEA:32155"/>
        <dbReference type="Rhea" id="RHEA-COMP:10342"/>
        <dbReference type="Rhea" id="RHEA-COMP:18582"/>
        <dbReference type="ChEBI" id="CHEBI:15378"/>
        <dbReference type="ChEBI" id="CHEBI:16708"/>
        <dbReference type="ChEBI" id="CHEBI:57844"/>
        <dbReference type="ChEBI" id="CHEBI:59789"/>
        <dbReference type="ChEBI" id="CHEBI:82833"/>
        <dbReference type="ChEBI" id="CHEBI:194443"/>
        <dbReference type="EC" id="2.4.99.17"/>
    </reaction>
</comment>
<evidence type="ECO:0000256" key="9">
    <source>
        <dbReference type="ARBA" id="ARBA00061210"/>
    </source>
</evidence>
<comment type="pathway">
    <text evidence="2 13">tRNA modification; tRNA-queuosine biosynthesis.</text>
</comment>
<evidence type="ECO:0000256" key="13">
    <source>
        <dbReference type="HAMAP-Rule" id="MF_00113"/>
    </source>
</evidence>
<dbReference type="HAMAP" id="MF_00113">
    <property type="entry name" value="QueA"/>
    <property type="match status" value="1"/>
</dbReference>
<keyword evidence="14" id="KW-0328">Glycosyltransferase</keyword>
<dbReference type="InterPro" id="IPR036100">
    <property type="entry name" value="QueA_sf"/>
</dbReference>
<evidence type="ECO:0000313" key="14">
    <source>
        <dbReference type="EMBL" id="MBA4692739.1"/>
    </source>
</evidence>
<dbReference type="GO" id="GO:0008616">
    <property type="term" value="P:tRNA queuosine(34) biosynthetic process"/>
    <property type="evidence" value="ECO:0007669"/>
    <property type="project" value="UniProtKB-UniRule"/>
</dbReference>
<comment type="subcellular location">
    <subcellularLocation>
        <location evidence="1 13">Cytoplasm</location>
    </subcellularLocation>
</comment>
<evidence type="ECO:0000256" key="2">
    <source>
        <dbReference type="ARBA" id="ARBA00004691"/>
    </source>
</evidence>
<evidence type="ECO:0000256" key="5">
    <source>
        <dbReference type="ARBA" id="ARBA00022679"/>
    </source>
</evidence>
<dbReference type="GO" id="GO:0005737">
    <property type="term" value="C:cytoplasm"/>
    <property type="evidence" value="ECO:0007669"/>
    <property type="project" value="UniProtKB-SubCell"/>
</dbReference>
<evidence type="ECO:0000313" key="15">
    <source>
        <dbReference type="Proteomes" id="UP000551848"/>
    </source>
</evidence>
<sequence>MKTEKFNYTLPEHLIAQYPTENRTDSRLLVALDSIEHKNFCDIGNYFNSGDLLVMNKSSVIPARIFGKKISGGKIEILLERFLANKQTLTQIRSSRAPKEGDELVFTFANKKFFATVQGRKDNFFILDWSVNPQSLFLKYGQIPLPPYMTREVEKLDEDRYETVYADPKKRESVAAPTAGMHFDQELLSNLQNNGIEFGYVNLHVGAGTFQPVKTDNIEDHEIHKELVEVDLKLINQVKKVKASGGKIIAVGTTSMRALETAFQNEPSEFIGETDLFIFPGYKFKVVDHMITNFHLPKSSLLMLVAAFIGYKKMMDIYKIAIQEEYRFLSYGDAMLLKDDAF</sequence>
<keyword evidence="6 13" id="KW-0949">S-adenosyl-L-methionine</keyword>
<dbReference type="UniPathway" id="UPA00392"/>
<keyword evidence="5 13" id="KW-0808">Transferase</keyword>
<dbReference type="PANTHER" id="PTHR30307">
    <property type="entry name" value="S-ADENOSYLMETHIONINE:TRNA RIBOSYLTRANSFERASE-ISOMERASE"/>
    <property type="match status" value="1"/>
</dbReference>
<dbReference type="Gene3D" id="2.40.10.240">
    <property type="entry name" value="QueA-like"/>
    <property type="match status" value="1"/>
</dbReference>
<keyword evidence="4 13" id="KW-0963">Cytoplasm</keyword>
<proteinExistence type="inferred from homology"/>
<evidence type="ECO:0000256" key="7">
    <source>
        <dbReference type="ARBA" id="ARBA00022785"/>
    </source>
</evidence>
<dbReference type="GO" id="GO:0051075">
    <property type="term" value="F:S-adenosylmethionine:tRNA ribosyltransferase-isomerase activity"/>
    <property type="evidence" value="ECO:0007669"/>
    <property type="project" value="UniProtKB-EC"/>
</dbReference>
<dbReference type="SUPFAM" id="SSF111337">
    <property type="entry name" value="QueA-like"/>
    <property type="match status" value="1"/>
</dbReference>
<evidence type="ECO:0000256" key="6">
    <source>
        <dbReference type="ARBA" id="ARBA00022691"/>
    </source>
</evidence>
<dbReference type="PANTHER" id="PTHR30307:SF0">
    <property type="entry name" value="S-ADENOSYLMETHIONINE:TRNA RIBOSYLTRANSFERASE-ISOMERASE"/>
    <property type="match status" value="1"/>
</dbReference>
<dbReference type="InterPro" id="IPR003699">
    <property type="entry name" value="QueA"/>
</dbReference>
<keyword evidence="14" id="KW-0413">Isomerase</keyword>
<evidence type="ECO:0000256" key="11">
    <source>
        <dbReference type="ARBA" id="ARBA00069325"/>
    </source>
</evidence>
<comment type="similarity">
    <text evidence="9 13">Belongs to the QueA family.</text>
</comment>
<reference evidence="14 15" key="1">
    <citation type="submission" date="2020-06" db="EMBL/GenBank/DDBJ databases">
        <title>Dysbiosis in marine aquaculture revealed through microbiome analysis: reverse ecology for environmental sustainability.</title>
        <authorList>
            <person name="Haro-Moreno J.M."/>
            <person name="Coutinho F.H."/>
            <person name="Zaragoza-Solas A."/>
            <person name="Picazo A."/>
            <person name="Almagro-Moreno S."/>
            <person name="Lopez-Perez M."/>
        </authorList>
    </citation>
    <scope>NUCLEOTIDE SEQUENCE [LARGE SCALE GENOMIC DNA]</scope>
    <source>
        <strain evidence="14">MCMED-G41</strain>
    </source>
</reference>
<dbReference type="InterPro" id="IPR042118">
    <property type="entry name" value="QueA_dom1"/>
</dbReference>
<dbReference type="FunFam" id="3.40.1780.10:FF:000001">
    <property type="entry name" value="S-adenosylmethionine:tRNA ribosyltransferase-isomerase"/>
    <property type="match status" value="1"/>
</dbReference>
<evidence type="ECO:0000256" key="3">
    <source>
        <dbReference type="ARBA" id="ARBA00011245"/>
    </source>
</evidence>
<keyword evidence="7 13" id="KW-0671">Queuosine biosynthesis</keyword>
<name>A0A838Y6Z2_9GAMM</name>
<gene>
    <name evidence="13 14" type="primary">queA</name>
    <name evidence="14" type="ORF">H2072_03220</name>
</gene>
<comment type="caution">
    <text evidence="14">The sequence shown here is derived from an EMBL/GenBank/DDBJ whole genome shotgun (WGS) entry which is preliminary data.</text>
</comment>
<comment type="function">
    <text evidence="13">Transfers and isomerizes the ribose moiety from AdoMet to the 7-aminomethyl group of 7-deazaguanine (preQ1-tRNA) to give epoxyqueuosine (oQ-tRNA).</text>
</comment>
<dbReference type="NCBIfam" id="TIGR00113">
    <property type="entry name" value="queA"/>
    <property type="match status" value="1"/>
</dbReference>
<dbReference type="EMBL" id="JACETL010000035">
    <property type="protein sequence ID" value="MBA4692739.1"/>
    <property type="molecule type" value="Genomic_DNA"/>
</dbReference>
<dbReference type="Proteomes" id="UP000551848">
    <property type="component" value="Unassembled WGS sequence"/>
</dbReference>
<evidence type="ECO:0000256" key="4">
    <source>
        <dbReference type="ARBA" id="ARBA00022490"/>
    </source>
</evidence>
<dbReference type="NCBIfam" id="NF001140">
    <property type="entry name" value="PRK00147.1"/>
    <property type="match status" value="1"/>
</dbReference>
<accession>A0A838Y6Z2</accession>
<evidence type="ECO:0000256" key="10">
    <source>
        <dbReference type="ARBA" id="ARBA00066503"/>
    </source>
</evidence>
<dbReference type="EC" id="2.4.99.17" evidence="10 13"/>